<name>A0A1M5A7G8_9BACT</name>
<keyword evidence="3" id="KW-0489">Methyltransferase</keyword>
<dbReference type="Pfam" id="PF13649">
    <property type="entry name" value="Methyltransf_25"/>
    <property type="match status" value="1"/>
</dbReference>
<proteinExistence type="predicted"/>
<dbReference type="AlphaFoldDB" id="A0A1M5A7G8"/>
<dbReference type="Gene3D" id="3.40.50.150">
    <property type="entry name" value="Vaccinia Virus protein VP39"/>
    <property type="match status" value="1"/>
</dbReference>
<organism evidence="3 4">
    <name type="scientific">Mariniphaga anaerophila</name>
    <dbReference type="NCBI Taxonomy" id="1484053"/>
    <lineage>
        <taxon>Bacteria</taxon>
        <taxon>Pseudomonadati</taxon>
        <taxon>Bacteroidota</taxon>
        <taxon>Bacteroidia</taxon>
        <taxon>Marinilabiliales</taxon>
        <taxon>Prolixibacteraceae</taxon>
        <taxon>Mariniphaga</taxon>
    </lineage>
</organism>
<dbReference type="CDD" id="cd02440">
    <property type="entry name" value="AdoMet_MTases"/>
    <property type="match status" value="1"/>
</dbReference>
<feature type="domain" description="Methyltransferase" evidence="2">
    <location>
        <begin position="37"/>
        <end position="128"/>
    </location>
</feature>
<dbReference type="RefSeq" id="WP_217651585.1">
    <property type="nucleotide sequence ID" value="NZ_FQUM01000004.1"/>
</dbReference>
<sequence>MNNFWNERYAFNEYAYGTNPNLFFKEQLDKLKPGKILFAAEGEGRNAVYAAKNGWNVSAFDASTEAQNKANKLAGQNHVSIDYRANDLEHITYQQEKFDAIVLIFAHFHPRKRESYHKKLISFLKPGGTVILESFSKNQINYKSGGPRNVEMLYSEEELKSDFGELAEIYIKKNRNYSRRR</sequence>
<gene>
    <name evidence="3" type="ORF">SAMN05444274_104202</name>
</gene>
<dbReference type="EMBL" id="FQUM01000004">
    <property type="protein sequence ID" value="SHF25782.1"/>
    <property type="molecule type" value="Genomic_DNA"/>
</dbReference>
<accession>A0A1M5A7G8</accession>
<evidence type="ECO:0000259" key="2">
    <source>
        <dbReference type="Pfam" id="PF13649"/>
    </source>
</evidence>
<dbReference type="PANTHER" id="PTHR43861">
    <property type="entry name" value="TRANS-ACONITATE 2-METHYLTRANSFERASE-RELATED"/>
    <property type="match status" value="1"/>
</dbReference>
<dbReference type="InterPro" id="IPR029063">
    <property type="entry name" value="SAM-dependent_MTases_sf"/>
</dbReference>
<dbReference type="STRING" id="1484053.SAMN05444274_104202"/>
<dbReference type="GO" id="GO:0032259">
    <property type="term" value="P:methylation"/>
    <property type="evidence" value="ECO:0007669"/>
    <property type="project" value="UniProtKB-KW"/>
</dbReference>
<dbReference type="SUPFAM" id="SSF53335">
    <property type="entry name" value="S-adenosyl-L-methionine-dependent methyltransferases"/>
    <property type="match status" value="1"/>
</dbReference>
<dbReference type="PANTHER" id="PTHR43861:SF3">
    <property type="entry name" value="PUTATIVE (AFU_ORTHOLOGUE AFUA_2G14390)-RELATED"/>
    <property type="match status" value="1"/>
</dbReference>
<evidence type="ECO:0000313" key="3">
    <source>
        <dbReference type="EMBL" id="SHF25782.1"/>
    </source>
</evidence>
<protein>
    <submittedName>
        <fullName evidence="3">Methyltransferase domain-containing protein</fullName>
    </submittedName>
</protein>
<dbReference type="InterPro" id="IPR041698">
    <property type="entry name" value="Methyltransf_25"/>
</dbReference>
<keyword evidence="1 3" id="KW-0808">Transferase</keyword>
<dbReference type="Proteomes" id="UP000184164">
    <property type="component" value="Unassembled WGS sequence"/>
</dbReference>
<evidence type="ECO:0000313" key="4">
    <source>
        <dbReference type="Proteomes" id="UP000184164"/>
    </source>
</evidence>
<keyword evidence="4" id="KW-1185">Reference proteome</keyword>
<dbReference type="GO" id="GO:0008168">
    <property type="term" value="F:methyltransferase activity"/>
    <property type="evidence" value="ECO:0007669"/>
    <property type="project" value="UniProtKB-KW"/>
</dbReference>
<evidence type="ECO:0000256" key="1">
    <source>
        <dbReference type="ARBA" id="ARBA00022679"/>
    </source>
</evidence>
<reference evidence="3 4" key="1">
    <citation type="submission" date="2016-11" db="EMBL/GenBank/DDBJ databases">
        <authorList>
            <person name="Jaros S."/>
            <person name="Januszkiewicz K."/>
            <person name="Wedrychowicz H."/>
        </authorList>
    </citation>
    <scope>NUCLEOTIDE SEQUENCE [LARGE SCALE GENOMIC DNA]</scope>
    <source>
        <strain evidence="3 4">DSM 26910</strain>
    </source>
</reference>